<evidence type="ECO:0000313" key="2">
    <source>
        <dbReference type="Ensembl" id="ENSDARP00000042942"/>
    </source>
</evidence>
<dbReference type="GO" id="GO:0019005">
    <property type="term" value="C:SCF ubiquitin ligase complex"/>
    <property type="evidence" value="ECO:0000318"/>
    <property type="project" value="GO_Central"/>
</dbReference>
<reference evidence="2" key="1">
    <citation type="submission" date="2011-07" db="UniProtKB">
        <authorList>
            <consortium name="Ensembl"/>
        </authorList>
    </citation>
    <scope>IDENTIFICATION</scope>
    <source>
        <strain evidence="2">Tuebingen</strain>
    </source>
</reference>
<dbReference type="AGR" id="ZFIN:ZDB-GENE-080416-4"/>
<keyword evidence="3" id="KW-1185">Reference proteome</keyword>
<dbReference type="Bgee" id="ENSDARG00000016897">
    <property type="expression patterns" value="Expressed in ovary and 17 other cell types or tissues"/>
</dbReference>
<dbReference type="OMA" id="YIMEHID"/>
<organism evidence="2">
    <name type="scientific">Danio rerio</name>
    <name type="common">Zebrafish</name>
    <name type="synonym">Brachydanio rerio</name>
    <dbReference type="NCBI Taxonomy" id="7955"/>
    <lineage>
        <taxon>Eukaryota</taxon>
        <taxon>Metazoa</taxon>
        <taxon>Chordata</taxon>
        <taxon>Craniata</taxon>
        <taxon>Vertebrata</taxon>
        <taxon>Euteleostomi</taxon>
        <taxon>Actinopterygii</taxon>
        <taxon>Neopterygii</taxon>
        <taxon>Teleostei</taxon>
        <taxon>Ostariophysi</taxon>
        <taxon>Cypriniformes</taxon>
        <taxon>Danionidae</taxon>
        <taxon>Danioninae</taxon>
        <taxon>Danio</taxon>
    </lineage>
</organism>
<dbReference type="Gene3D" id="1.20.1280.50">
    <property type="match status" value="1"/>
</dbReference>
<dbReference type="PANTHER" id="PTHR46731:SF1">
    <property type="entry name" value="F-BOX ONLY PROTEIN 15"/>
    <property type="match status" value="1"/>
</dbReference>
<dbReference type="PANTHER" id="PTHR46731">
    <property type="entry name" value="F-BOX ONLY PROTEIN 15"/>
    <property type="match status" value="1"/>
</dbReference>
<accession>F1RC48</accession>
<dbReference type="InterPro" id="IPR036047">
    <property type="entry name" value="F-box-like_dom_sf"/>
</dbReference>
<evidence type="ECO:0000313" key="5">
    <source>
        <dbReference type="ZFIN" id="ZDB-GENE-080416-4"/>
    </source>
</evidence>
<feature type="domain" description="F-box" evidence="1">
    <location>
        <begin position="51"/>
        <end position="97"/>
    </location>
</feature>
<dbReference type="RefSeq" id="XP_689154.4">
    <property type="nucleotide sequence ID" value="XM_684062.9"/>
</dbReference>
<reference evidence="4" key="3">
    <citation type="submission" date="2025-04" db="UniProtKB">
        <authorList>
            <consortium name="RefSeq"/>
        </authorList>
    </citation>
    <scope>IDENTIFICATION</scope>
    <source>
        <strain evidence="4">Tuebingen</strain>
    </source>
</reference>
<dbReference type="SMART" id="SM00256">
    <property type="entry name" value="FBOX"/>
    <property type="match status" value="1"/>
</dbReference>
<gene>
    <name evidence="2 4 5" type="primary">fbxo15</name>
</gene>
<dbReference type="GeneID" id="560664"/>
<evidence type="ECO:0000259" key="1">
    <source>
        <dbReference type="PROSITE" id="PS50181"/>
    </source>
</evidence>
<protein>
    <submittedName>
        <fullName evidence="4">F-box only protein 15 isoform X1</fullName>
    </submittedName>
    <submittedName>
        <fullName evidence="2">F-box protein 15</fullName>
    </submittedName>
</protein>
<dbReference type="CDD" id="cd22093">
    <property type="entry name" value="F-box_FBXO15"/>
    <property type="match status" value="1"/>
</dbReference>
<dbReference type="ZFIN" id="ZDB-GENE-080416-4">
    <property type="gene designation" value="fbxo15"/>
</dbReference>
<dbReference type="InterPro" id="IPR001810">
    <property type="entry name" value="F-box_dom"/>
</dbReference>
<evidence type="ECO:0000313" key="4">
    <source>
        <dbReference type="RefSeq" id="XP_689154.4"/>
    </source>
</evidence>
<dbReference type="ExpressionAtlas" id="F1RC48">
    <property type="expression patterns" value="baseline and differential"/>
</dbReference>
<dbReference type="OrthoDB" id="3219396at2759"/>
<name>F1RC48_DANRE</name>
<dbReference type="Ensembl" id="ENSDART00000042943.8">
    <property type="protein sequence ID" value="ENSDARP00000042942.7"/>
    <property type="gene ID" value="ENSDARG00000016897.11"/>
</dbReference>
<dbReference type="EMBL" id="CU929414">
    <property type="status" value="NOT_ANNOTATED_CDS"/>
    <property type="molecule type" value="Genomic_DNA"/>
</dbReference>
<accession>A0A8N7TEX1</accession>
<dbReference type="GeneTree" id="ENSGT00390000017498"/>
<dbReference type="Pfam" id="PF12937">
    <property type="entry name" value="F-box-like"/>
    <property type="match status" value="1"/>
</dbReference>
<dbReference type="SUPFAM" id="SSF81383">
    <property type="entry name" value="F-box domain"/>
    <property type="match status" value="1"/>
</dbReference>
<dbReference type="CTD" id="201456"/>
<proteinExistence type="predicted"/>
<dbReference type="PROSITE" id="PS50181">
    <property type="entry name" value="FBOX"/>
    <property type="match status" value="1"/>
</dbReference>
<sequence>MSSLSVKTRREDVGKPLVIKPKAMSSRHRLTASQHFPVYKKTSKCTGKHNRNSLDRMPPEIILKILLYLDAGSLFCISFVNKLFHDLSNSNALWYQFYTRELIKKKQGCQKVQATHGRHSVEVVQEKPKGYWRNAFFKEITGLNTNKWSKKLQRINPYSGLPCHTEEVLRSLCVSWQITVTDGRGRRSTFEQSHVSFSSTAGFVFWGAVNWPPFNHITSVEVHGVALVPLDCPAAYRPGWKSVMAKVKVQGECSELFVSDKVIKMVYVGQGITFGLWKDQLQIAFVIVNLHNHLLVQRSLHSSISSHREARVRALFDDVDSEFGLHGYTAYIELHNTARVLMSDRFSQLFCRRDHISGGFLPLKLIGENNRCPSAHLLSDVSLPWKTEALHGFIKDCCMISLTVWDEAKQPFWCVSAPVVITKVNQDTVSYGFDGASFSILYQDSEGRVEMRLKQMEYKEQYFVVNLVIYISVAKVNKHFGRDY</sequence>
<reference evidence="2 3" key="2">
    <citation type="journal article" date="2013" name="Nature">
        <title>The zebrafish reference genome sequence and its relationship to the human genome.</title>
        <authorList>
            <consortium name="Genome Reference Consortium Zebrafish"/>
            <person name="Howe K."/>
            <person name="Clark M.D."/>
            <person name="Torroja C.F."/>
            <person name="Torrance J."/>
            <person name="Berthelot C."/>
            <person name="Muffato M."/>
            <person name="Collins J.E."/>
            <person name="Humphray S."/>
            <person name="McLaren K."/>
            <person name="Matthews L."/>
            <person name="McLaren S."/>
            <person name="Sealy I."/>
            <person name="Caccamo M."/>
            <person name="Churcher C."/>
            <person name="Scott C."/>
            <person name="Barrett J.C."/>
            <person name="Koch R."/>
            <person name="Rauch G.J."/>
            <person name="White S."/>
            <person name="Chow W."/>
            <person name="Kilian B."/>
            <person name="Quintais L.T."/>
            <person name="Guerra-Assuncao J.A."/>
            <person name="Zhou Y."/>
            <person name="Gu Y."/>
            <person name="Yen J."/>
            <person name="Vogel J.H."/>
            <person name="Eyre T."/>
            <person name="Redmond S."/>
            <person name="Banerjee R."/>
            <person name="Chi J."/>
            <person name="Fu B."/>
            <person name="Langley E."/>
            <person name="Maguire S.F."/>
            <person name="Laird G.K."/>
            <person name="Lloyd D."/>
            <person name="Kenyon E."/>
            <person name="Donaldson S."/>
            <person name="Sehra H."/>
            <person name="Almeida-King J."/>
            <person name="Loveland J."/>
            <person name="Trevanion S."/>
            <person name="Jones M."/>
            <person name="Quail M."/>
            <person name="Willey D."/>
            <person name="Hunt A."/>
            <person name="Burton J."/>
            <person name="Sims S."/>
            <person name="McLay K."/>
            <person name="Plumb B."/>
            <person name="Davis J."/>
            <person name="Clee C."/>
            <person name="Oliver K."/>
            <person name="Clark R."/>
            <person name="Riddle C."/>
            <person name="Elliot D."/>
            <person name="Eliott D."/>
            <person name="Threadgold G."/>
            <person name="Harden G."/>
            <person name="Ware D."/>
            <person name="Begum S."/>
            <person name="Mortimore B."/>
            <person name="Mortimer B."/>
            <person name="Kerry G."/>
            <person name="Heath P."/>
            <person name="Phillimore B."/>
            <person name="Tracey A."/>
            <person name="Corby N."/>
            <person name="Dunn M."/>
            <person name="Johnson C."/>
            <person name="Wood J."/>
            <person name="Clark S."/>
            <person name="Pelan S."/>
            <person name="Griffiths G."/>
            <person name="Smith M."/>
            <person name="Glithero R."/>
            <person name="Howden P."/>
            <person name="Barker N."/>
            <person name="Lloyd C."/>
            <person name="Stevens C."/>
            <person name="Harley J."/>
            <person name="Holt K."/>
            <person name="Panagiotidis G."/>
            <person name="Lovell J."/>
            <person name="Beasley H."/>
            <person name="Henderson C."/>
            <person name="Gordon D."/>
            <person name="Auger K."/>
            <person name="Wright D."/>
            <person name="Collins J."/>
            <person name="Raisen C."/>
            <person name="Dyer L."/>
            <person name="Leung K."/>
            <person name="Robertson L."/>
            <person name="Ambridge K."/>
            <person name="Leongamornlert D."/>
            <person name="McGuire S."/>
            <person name="Gilderthorp R."/>
            <person name="Griffiths C."/>
            <person name="Manthravadi D."/>
            <person name="Nichol S."/>
            <person name="Barker G."/>
            <person name="Whitehead S."/>
            <person name="Kay M."/>
            <person name="Brown J."/>
            <person name="Murnane C."/>
            <person name="Gray E."/>
            <person name="Humphries M."/>
            <person name="Sycamore N."/>
            <person name="Barker D."/>
            <person name="Saunders D."/>
            <person name="Wallis J."/>
            <person name="Babbage A."/>
            <person name="Hammond S."/>
            <person name="Mashreghi-Mohammadi M."/>
            <person name="Barr L."/>
            <person name="Martin S."/>
            <person name="Wray P."/>
            <person name="Ellington A."/>
            <person name="Matthews N."/>
            <person name="Ellwood M."/>
            <person name="Woodmansey R."/>
            <person name="Clark G."/>
            <person name="Cooper J."/>
            <person name="Cooper J."/>
            <person name="Tromans A."/>
            <person name="Grafham D."/>
            <person name="Skuce C."/>
            <person name="Pandian R."/>
            <person name="Andrews R."/>
            <person name="Harrison E."/>
            <person name="Kimberley A."/>
            <person name="Garnett J."/>
            <person name="Fosker N."/>
            <person name="Hall R."/>
            <person name="Garner P."/>
            <person name="Kelly D."/>
            <person name="Bird C."/>
            <person name="Palmer S."/>
            <person name="Gehring I."/>
            <person name="Berger A."/>
            <person name="Dooley C.M."/>
            <person name="Ersan-Urun Z."/>
            <person name="Eser C."/>
            <person name="Geiger H."/>
            <person name="Geisler M."/>
            <person name="Karotki L."/>
            <person name="Kirn A."/>
            <person name="Konantz J."/>
            <person name="Konantz M."/>
            <person name="Oberlander M."/>
            <person name="Rudolph-Geiger S."/>
            <person name="Teucke M."/>
            <person name="Lanz C."/>
            <person name="Raddatz G."/>
            <person name="Osoegawa K."/>
            <person name="Zhu B."/>
            <person name="Rapp A."/>
            <person name="Widaa S."/>
            <person name="Langford C."/>
            <person name="Yang F."/>
            <person name="Schuster S.C."/>
            <person name="Carter N.P."/>
            <person name="Harrow J."/>
            <person name="Ning Z."/>
            <person name="Herrero J."/>
            <person name="Searle S.M."/>
            <person name="Enright A."/>
            <person name="Geisler R."/>
            <person name="Plasterk R.H."/>
            <person name="Lee C."/>
            <person name="Westerfield M."/>
            <person name="de Jong P.J."/>
            <person name="Zon L.I."/>
            <person name="Postlethwait J.H."/>
            <person name="Nusslein-Volhard C."/>
            <person name="Hubbard T.J."/>
            <person name="Roest Crollius H."/>
            <person name="Rogers J."/>
            <person name="Stemple D.L."/>
        </authorList>
    </citation>
    <scope>NUCLEOTIDE SEQUENCE [LARGE SCALE GENOMIC DNA]</scope>
    <source>
        <strain evidence="2">Tuebingen</strain>
    </source>
</reference>
<dbReference type="AlphaFoldDB" id="F1RC48"/>
<dbReference type="STRING" id="7955.ENSDARP00000042942"/>
<evidence type="ECO:0000313" key="3">
    <source>
        <dbReference type="Proteomes" id="UP000000437"/>
    </source>
</evidence>
<dbReference type="Proteomes" id="UP000000437">
    <property type="component" value="Chromosome 24"/>
</dbReference>